<reference evidence="2" key="2">
    <citation type="journal article" date="2021" name="PeerJ">
        <title>Extensive microbial diversity within the chicken gut microbiome revealed by metagenomics and culture.</title>
        <authorList>
            <person name="Gilroy R."/>
            <person name="Ravi A."/>
            <person name="Getino M."/>
            <person name="Pursley I."/>
            <person name="Horton D.L."/>
            <person name="Alikhan N.F."/>
            <person name="Baker D."/>
            <person name="Gharbi K."/>
            <person name="Hall N."/>
            <person name="Watson M."/>
            <person name="Adriaenssens E.M."/>
            <person name="Foster-Nyarko E."/>
            <person name="Jarju S."/>
            <person name="Secka A."/>
            <person name="Antonio M."/>
            <person name="Oren A."/>
            <person name="Chaudhuri R.R."/>
            <person name="La Ragione R."/>
            <person name="Hildebrand F."/>
            <person name="Pallen M.J."/>
        </authorList>
    </citation>
    <scope>NUCLEOTIDE SEQUENCE</scope>
    <source>
        <strain evidence="2">17073</strain>
    </source>
</reference>
<organism evidence="2 3">
    <name type="scientific">Candidatus Limisoma intestinavium</name>
    <dbReference type="NCBI Taxonomy" id="2840856"/>
    <lineage>
        <taxon>Bacteria</taxon>
        <taxon>Pseudomonadati</taxon>
        <taxon>Bacteroidota</taxon>
        <taxon>Bacteroidia</taxon>
        <taxon>Bacteroidales</taxon>
        <taxon>Candidatus Limisoma</taxon>
    </lineage>
</organism>
<reference evidence="2" key="1">
    <citation type="submission" date="2020-10" db="EMBL/GenBank/DDBJ databases">
        <authorList>
            <person name="Gilroy R."/>
        </authorList>
    </citation>
    <scope>NUCLEOTIDE SEQUENCE</scope>
    <source>
        <strain evidence="2">17073</strain>
    </source>
</reference>
<evidence type="ECO:0000259" key="1">
    <source>
        <dbReference type="Pfam" id="PF13588"/>
    </source>
</evidence>
<sequence length="153" mass="17929">MKENENLPKFKTRHTEKGVLIFDALRKKYIPLTPEEEVRQHFVHYLVNVLKYPAGLMGNEVAIVQNGIRRRCDTVVFDHSGNPVMIVEYKAPSVSLTQQVFDQIYRYNMVLQVKYLVVTNGLSLYCCRMNYKENKYEFISELPSHEKLSELNP</sequence>
<dbReference type="Gene3D" id="3.90.1570.30">
    <property type="match status" value="1"/>
</dbReference>
<name>A0A9D1INW9_9BACT</name>
<dbReference type="Pfam" id="PF13588">
    <property type="entry name" value="HSDR_N_2"/>
    <property type="match status" value="1"/>
</dbReference>
<dbReference type="Proteomes" id="UP000824076">
    <property type="component" value="Unassembled WGS sequence"/>
</dbReference>
<dbReference type="EMBL" id="DVMS01000172">
    <property type="protein sequence ID" value="HIU39209.1"/>
    <property type="molecule type" value="Genomic_DNA"/>
</dbReference>
<feature type="domain" description="Type I restriction enzyme R protein N-terminal" evidence="1">
    <location>
        <begin position="34"/>
        <end position="143"/>
    </location>
</feature>
<comment type="caution">
    <text evidence="2">The sequence shown here is derived from an EMBL/GenBank/DDBJ whole genome shotgun (WGS) entry which is preliminary data.</text>
</comment>
<evidence type="ECO:0000313" key="3">
    <source>
        <dbReference type="Proteomes" id="UP000824076"/>
    </source>
</evidence>
<accession>A0A9D1INW9</accession>
<protein>
    <submittedName>
        <fullName evidence="2">Type I restriction enzyme HsdR N-terminal domain-containing protein</fullName>
    </submittedName>
</protein>
<proteinExistence type="predicted"/>
<evidence type="ECO:0000313" key="2">
    <source>
        <dbReference type="EMBL" id="HIU39209.1"/>
    </source>
</evidence>
<dbReference type="AlphaFoldDB" id="A0A9D1INW9"/>
<gene>
    <name evidence="2" type="ORF">IAD18_06050</name>
</gene>
<dbReference type="InterPro" id="IPR029464">
    <property type="entry name" value="HSDR_N"/>
</dbReference>